<dbReference type="AlphaFoldDB" id="A0A6B9XWK9"/>
<reference evidence="1" key="1">
    <citation type="submission" date="2019-03" db="EMBL/GenBank/DDBJ databases">
        <title>Largest Complete Mitochondrial Genome of a Gymnosperm, Sitka Spruce (Picea sitchensis), Indicates Complex Physical Structure.</title>
        <authorList>
            <person name="Jackman S.D."/>
            <person name="Coombe L."/>
            <person name="Warren R."/>
            <person name="Kirk H."/>
            <person name="Trinh E."/>
            <person name="McLeod T."/>
            <person name="Pleasance S."/>
            <person name="Pandoh P."/>
            <person name="Zhao Y."/>
            <person name="Coope R."/>
            <person name="Bousquet J."/>
            <person name="Bohlmann J.C."/>
            <person name="Jones S.J.M."/>
            <person name="Birol I."/>
        </authorList>
    </citation>
    <scope>NUCLEOTIDE SEQUENCE</scope>
    <source>
        <strain evidence="1">Q903</strain>
    </source>
</reference>
<geneLocation type="mitochondrion" evidence="1"/>
<gene>
    <name evidence="1" type="primary">orf05512</name>
    <name evidence="1" type="ORF">Q903MT_gene5480</name>
</gene>
<accession>A0A6B9XWK9</accession>
<keyword evidence="1" id="KW-0496">Mitochondrion</keyword>
<dbReference type="EMBL" id="MK697702">
    <property type="protein sequence ID" value="QHR91446.1"/>
    <property type="molecule type" value="Genomic_DNA"/>
</dbReference>
<protein>
    <submittedName>
        <fullName evidence="1">Uncharacterized protein</fullName>
    </submittedName>
</protein>
<evidence type="ECO:0000313" key="1">
    <source>
        <dbReference type="EMBL" id="QHR91446.1"/>
    </source>
</evidence>
<sequence length="80" mass="8971">MLFLVASSRIPPNVSQLGFSMHSKWHPRGTNATPCPCHLYHETWVVAKMTHLVELSSFSDDSIPTQILWVLAVVSQVLLL</sequence>
<name>A0A6B9XWK9_PICSI</name>
<proteinExistence type="predicted"/>
<organism evidence="1">
    <name type="scientific">Picea sitchensis</name>
    <name type="common">Sitka spruce</name>
    <name type="synonym">Pinus sitchensis</name>
    <dbReference type="NCBI Taxonomy" id="3332"/>
    <lineage>
        <taxon>Eukaryota</taxon>
        <taxon>Viridiplantae</taxon>
        <taxon>Streptophyta</taxon>
        <taxon>Embryophyta</taxon>
        <taxon>Tracheophyta</taxon>
        <taxon>Spermatophyta</taxon>
        <taxon>Pinopsida</taxon>
        <taxon>Pinidae</taxon>
        <taxon>Conifers I</taxon>
        <taxon>Pinales</taxon>
        <taxon>Pinaceae</taxon>
        <taxon>Picea</taxon>
    </lineage>
</organism>